<dbReference type="PROSITE" id="PS50893">
    <property type="entry name" value="ABC_TRANSPORTER_2"/>
    <property type="match status" value="1"/>
</dbReference>
<evidence type="ECO:0000256" key="2">
    <source>
        <dbReference type="ARBA" id="ARBA00022448"/>
    </source>
</evidence>
<dbReference type="InterPro" id="IPR015856">
    <property type="entry name" value="ABC_transpr_CbiO/EcfA_su"/>
</dbReference>
<keyword evidence="3 8" id="KW-1003">Cell membrane</keyword>
<evidence type="ECO:0000256" key="6">
    <source>
        <dbReference type="ARBA" id="ARBA00022967"/>
    </source>
</evidence>
<dbReference type="GO" id="GO:0005524">
    <property type="term" value="F:ATP binding"/>
    <property type="evidence" value="ECO:0007669"/>
    <property type="project" value="UniProtKB-KW"/>
</dbReference>
<dbReference type="Proteomes" id="UP001232445">
    <property type="component" value="Unassembled WGS sequence"/>
</dbReference>
<dbReference type="InterPro" id="IPR017871">
    <property type="entry name" value="ABC_transporter-like_CS"/>
</dbReference>
<dbReference type="SUPFAM" id="SSF52540">
    <property type="entry name" value="P-loop containing nucleoside triphosphate hydrolases"/>
    <property type="match status" value="1"/>
</dbReference>
<evidence type="ECO:0000313" key="11">
    <source>
        <dbReference type="Proteomes" id="UP001232445"/>
    </source>
</evidence>
<organism evidence="10 11">
    <name type="scientific">Caldalkalibacillus uzonensis</name>
    <dbReference type="NCBI Taxonomy" id="353224"/>
    <lineage>
        <taxon>Bacteria</taxon>
        <taxon>Bacillati</taxon>
        <taxon>Bacillota</taxon>
        <taxon>Bacilli</taxon>
        <taxon>Bacillales</taxon>
        <taxon>Bacillaceae</taxon>
        <taxon>Caldalkalibacillus</taxon>
    </lineage>
</organism>
<protein>
    <recommendedName>
        <fullName evidence="8">Energy-coupling factor transporter ATP-binding protein EcfA2</fullName>
        <ecNumber evidence="8">7.-.-.-</ecNumber>
    </recommendedName>
</protein>
<dbReference type="InterPro" id="IPR003439">
    <property type="entry name" value="ABC_transporter-like_ATP-bd"/>
</dbReference>
<evidence type="ECO:0000256" key="8">
    <source>
        <dbReference type="RuleBase" id="RU365104"/>
    </source>
</evidence>
<dbReference type="EC" id="7.-.-.-" evidence="8"/>
<dbReference type="NCBIfam" id="TIGR04521">
    <property type="entry name" value="ECF_ATPase_2"/>
    <property type="match status" value="1"/>
</dbReference>
<name>A0ABU0CXK0_9BACI</name>
<dbReference type="Pfam" id="PF00005">
    <property type="entry name" value="ABC_tran"/>
    <property type="match status" value="1"/>
</dbReference>
<dbReference type="RefSeq" id="WP_307341464.1">
    <property type="nucleotide sequence ID" value="NZ_JAUSUQ010000012.1"/>
</dbReference>
<dbReference type="InterPro" id="IPR050095">
    <property type="entry name" value="ECF_ABC_transporter_ATP-bd"/>
</dbReference>
<comment type="subunit">
    <text evidence="8">Forms a stable energy-coupling factor (ECF) transporter complex composed of 2 membrane-embedded substrate-binding proteins (S component), 2 ATP-binding proteins (A component) and 2 transmembrane proteins (T component).</text>
</comment>
<evidence type="ECO:0000256" key="7">
    <source>
        <dbReference type="ARBA" id="ARBA00023136"/>
    </source>
</evidence>
<keyword evidence="11" id="KW-1185">Reference proteome</keyword>
<keyword evidence="6" id="KW-1278">Translocase</keyword>
<comment type="caution">
    <text evidence="10">The sequence shown here is derived from an EMBL/GenBank/DDBJ whole genome shotgun (WGS) entry which is preliminary data.</text>
</comment>
<keyword evidence="5 8" id="KW-0067">ATP-binding</keyword>
<evidence type="ECO:0000259" key="9">
    <source>
        <dbReference type="PROSITE" id="PS50893"/>
    </source>
</evidence>
<evidence type="ECO:0000313" key="10">
    <source>
        <dbReference type="EMBL" id="MDQ0340217.1"/>
    </source>
</evidence>
<dbReference type="SMART" id="SM00382">
    <property type="entry name" value="AAA"/>
    <property type="match status" value="1"/>
</dbReference>
<evidence type="ECO:0000256" key="4">
    <source>
        <dbReference type="ARBA" id="ARBA00022741"/>
    </source>
</evidence>
<accession>A0ABU0CXK0</accession>
<comment type="similarity">
    <text evidence="8">Belongs to the ABC transporter superfamily. Energy-coupling factor EcfA family.</text>
</comment>
<dbReference type="InterPro" id="IPR003593">
    <property type="entry name" value="AAA+_ATPase"/>
</dbReference>
<keyword evidence="10" id="KW-0378">Hydrolase</keyword>
<evidence type="ECO:0000256" key="3">
    <source>
        <dbReference type="ARBA" id="ARBA00022475"/>
    </source>
</evidence>
<dbReference type="GO" id="GO:0016787">
    <property type="term" value="F:hydrolase activity"/>
    <property type="evidence" value="ECO:0007669"/>
    <property type="project" value="UniProtKB-KW"/>
</dbReference>
<keyword evidence="7 8" id="KW-0472">Membrane</keyword>
<dbReference type="PANTHER" id="PTHR43553:SF27">
    <property type="entry name" value="ENERGY-COUPLING FACTOR TRANSPORTER ATP-BINDING PROTEIN ECFA2"/>
    <property type="match status" value="1"/>
</dbReference>
<feature type="domain" description="ABC transporter" evidence="9">
    <location>
        <begin position="3"/>
        <end position="244"/>
    </location>
</feature>
<reference evidence="10 11" key="1">
    <citation type="submission" date="2023-07" db="EMBL/GenBank/DDBJ databases">
        <title>Genomic Encyclopedia of Type Strains, Phase IV (KMG-IV): sequencing the most valuable type-strain genomes for metagenomic binning, comparative biology and taxonomic classification.</title>
        <authorList>
            <person name="Goeker M."/>
        </authorList>
    </citation>
    <scope>NUCLEOTIDE SEQUENCE [LARGE SCALE GENOMIC DNA]</scope>
    <source>
        <strain evidence="10 11">DSM 17740</strain>
    </source>
</reference>
<dbReference type="PANTHER" id="PTHR43553">
    <property type="entry name" value="HEAVY METAL TRANSPORTER"/>
    <property type="match status" value="1"/>
</dbReference>
<dbReference type="CDD" id="cd03225">
    <property type="entry name" value="ABC_cobalt_CbiO_domain1"/>
    <property type="match status" value="1"/>
</dbReference>
<evidence type="ECO:0000256" key="1">
    <source>
        <dbReference type="ARBA" id="ARBA00004202"/>
    </source>
</evidence>
<comment type="subcellular location">
    <subcellularLocation>
        <location evidence="1 8">Cell membrane</location>
        <topology evidence="1 8">Peripheral membrane protein</topology>
    </subcellularLocation>
</comment>
<proteinExistence type="inferred from homology"/>
<dbReference type="PROSITE" id="PS00211">
    <property type="entry name" value="ABC_TRANSPORTER_1"/>
    <property type="match status" value="1"/>
</dbReference>
<keyword evidence="2 8" id="KW-0813">Transport</keyword>
<evidence type="ECO:0000256" key="5">
    <source>
        <dbReference type="ARBA" id="ARBA00022840"/>
    </source>
</evidence>
<keyword evidence="4 8" id="KW-0547">Nucleotide-binding</keyword>
<sequence length="289" mass="32292">MEIITKHLGYIYYPRTPFARRVLKDVNIHIKENQLVAVVGHTGSGKSTLIQHFNGLLKPTEGYVQVGPNKLEAKQKKAPILYDSIGLVFQYPEHQLFEESVEKDIAFGPKNLGWPEDLIKQRTRQVISKVGLDPSYLSRSPFELSGGEKRRVAIAGVLVMQPDILILDEPTAGLDPEGQRQMLEMMAGWKKEQGKTVILVTHQMGHVAEYADEVIVMADGQVKWQTTPVALFTQHADQLSQLGLEIPPLIQLVQKLNERLEHPLKISSTKKEAVLKAIASRIKGAKIGI</sequence>
<comment type="function">
    <text evidence="8">ATP-binding (A) component of a common energy-coupling factor (ECF) ABC-transporter complex.</text>
</comment>
<dbReference type="InterPro" id="IPR030946">
    <property type="entry name" value="EcfA2"/>
</dbReference>
<dbReference type="InterPro" id="IPR027417">
    <property type="entry name" value="P-loop_NTPase"/>
</dbReference>
<dbReference type="EMBL" id="JAUSUQ010000012">
    <property type="protein sequence ID" value="MDQ0340217.1"/>
    <property type="molecule type" value="Genomic_DNA"/>
</dbReference>
<gene>
    <name evidence="10" type="ORF">J2S00_003022</name>
</gene>
<dbReference type="Gene3D" id="3.40.50.300">
    <property type="entry name" value="P-loop containing nucleotide triphosphate hydrolases"/>
    <property type="match status" value="1"/>
</dbReference>